<evidence type="ECO:0000313" key="1">
    <source>
        <dbReference type="EMBL" id="SVD28220.1"/>
    </source>
</evidence>
<dbReference type="EMBL" id="UINC01140844">
    <property type="protein sequence ID" value="SVD28220.1"/>
    <property type="molecule type" value="Genomic_DNA"/>
</dbReference>
<dbReference type="AlphaFoldDB" id="A0A382U1R5"/>
<feature type="non-terminal residue" evidence="1">
    <location>
        <position position="60"/>
    </location>
</feature>
<proteinExistence type="predicted"/>
<organism evidence="1">
    <name type="scientific">marine metagenome</name>
    <dbReference type="NCBI Taxonomy" id="408172"/>
    <lineage>
        <taxon>unclassified sequences</taxon>
        <taxon>metagenomes</taxon>
        <taxon>ecological metagenomes</taxon>
    </lineage>
</organism>
<accession>A0A382U1R5</accession>
<name>A0A382U1R5_9ZZZZ</name>
<gene>
    <name evidence="1" type="ORF">METZ01_LOCUS381074</name>
</gene>
<reference evidence="1" key="1">
    <citation type="submission" date="2018-05" db="EMBL/GenBank/DDBJ databases">
        <authorList>
            <person name="Lanie J.A."/>
            <person name="Ng W.-L."/>
            <person name="Kazmierczak K.M."/>
            <person name="Andrzejewski T.M."/>
            <person name="Davidsen T.M."/>
            <person name="Wayne K.J."/>
            <person name="Tettelin H."/>
            <person name="Glass J.I."/>
            <person name="Rusch D."/>
            <person name="Podicherti R."/>
            <person name="Tsui H.-C.T."/>
            <person name="Winkler M.E."/>
        </authorList>
    </citation>
    <scope>NUCLEOTIDE SEQUENCE</scope>
</reference>
<sequence>MMLVRGEKCSHRVRNRSHRIDDLSESFCSINAAVLSSLIYELTSVFCGSSDSETAYFFGP</sequence>
<protein>
    <submittedName>
        <fullName evidence="1">Uncharacterized protein</fullName>
    </submittedName>
</protein>